<evidence type="ECO:0000313" key="3">
    <source>
        <dbReference type="EMBL" id="RDI62532.1"/>
    </source>
</evidence>
<dbReference type="AlphaFoldDB" id="A0A370HVK8"/>
<protein>
    <submittedName>
        <fullName evidence="3">Uncharacterized protein</fullName>
    </submittedName>
</protein>
<evidence type="ECO:0000256" key="1">
    <source>
        <dbReference type="SAM" id="MobiDB-lite"/>
    </source>
</evidence>
<evidence type="ECO:0000256" key="2">
    <source>
        <dbReference type="SAM" id="SignalP"/>
    </source>
</evidence>
<dbReference type="OrthoDB" id="8255175at2"/>
<proteinExistence type="predicted"/>
<feature type="signal peptide" evidence="2">
    <location>
        <begin position="1"/>
        <end position="19"/>
    </location>
</feature>
<accession>A0A370HVK8</accession>
<dbReference type="Proteomes" id="UP000254925">
    <property type="component" value="Unassembled WGS sequence"/>
</dbReference>
<organism evidence="3 4">
    <name type="scientific">Microvirga subterranea</name>
    <dbReference type="NCBI Taxonomy" id="186651"/>
    <lineage>
        <taxon>Bacteria</taxon>
        <taxon>Pseudomonadati</taxon>
        <taxon>Pseudomonadota</taxon>
        <taxon>Alphaproteobacteria</taxon>
        <taxon>Hyphomicrobiales</taxon>
        <taxon>Methylobacteriaceae</taxon>
        <taxon>Microvirga</taxon>
    </lineage>
</organism>
<feature type="region of interest" description="Disordered" evidence="1">
    <location>
        <begin position="16"/>
        <end position="89"/>
    </location>
</feature>
<reference evidence="3 4" key="1">
    <citation type="submission" date="2018-07" db="EMBL/GenBank/DDBJ databases">
        <title>Genomic Encyclopedia of Type Strains, Phase IV (KMG-IV): sequencing the most valuable type-strain genomes for metagenomic binning, comparative biology and taxonomic classification.</title>
        <authorList>
            <person name="Goeker M."/>
        </authorList>
    </citation>
    <scope>NUCLEOTIDE SEQUENCE [LARGE SCALE GENOMIC DNA]</scope>
    <source>
        <strain evidence="3 4">DSM 14364</strain>
    </source>
</reference>
<name>A0A370HVK8_9HYPH</name>
<keyword evidence="2" id="KW-0732">Signal</keyword>
<sequence>MSRLAIACVLALAATTADAQEAPSGQSHAPAAPSTNGVQPPIGPKGTQSFLFDGRMKGDGVRQGAQVDNRHPNAGAIIVQPKPGQPERE</sequence>
<comment type="caution">
    <text evidence="3">The sequence shown here is derived from an EMBL/GenBank/DDBJ whole genome shotgun (WGS) entry which is preliminary data.</text>
</comment>
<feature type="chain" id="PRO_5016902301" evidence="2">
    <location>
        <begin position="20"/>
        <end position="89"/>
    </location>
</feature>
<evidence type="ECO:0000313" key="4">
    <source>
        <dbReference type="Proteomes" id="UP000254925"/>
    </source>
</evidence>
<dbReference type="EMBL" id="QQBB01000001">
    <property type="protein sequence ID" value="RDI62532.1"/>
    <property type="molecule type" value="Genomic_DNA"/>
</dbReference>
<feature type="compositionally biased region" description="Polar residues" evidence="1">
    <location>
        <begin position="23"/>
        <end position="38"/>
    </location>
</feature>
<keyword evidence="4" id="KW-1185">Reference proteome</keyword>
<gene>
    <name evidence="3" type="ORF">DES45_101802</name>
</gene>